<feature type="transmembrane region" description="Helical" evidence="9">
    <location>
        <begin position="74"/>
        <end position="95"/>
    </location>
</feature>
<comment type="caution">
    <text evidence="10">The sequence shown here is derived from an EMBL/GenBank/DDBJ whole genome shotgun (WGS) entry which is preliminary data.</text>
</comment>
<dbReference type="InterPro" id="IPR009445">
    <property type="entry name" value="TMEM85/Emc4"/>
</dbReference>
<evidence type="ECO:0000256" key="4">
    <source>
        <dbReference type="ARBA" id="ARBA00022692"/>
    </source>
</evidence>
<evidence type="ECO:0000313" key="10">
    <source>
        <dbReference type="EMBL" id="KAK1924220.1"/>
    </source>
</evidence>
<keyword evidence="4 9" id="KW-0812">Transmembrane</keyword>
<sequence length="192" mass="20956">MPIRLNYTLAHPPKASIPDPPGYLPPKTAKELSRAQAPSADVVAKQHRKSTDLKMRRAWDLALSPAKTLPMQAVMLYFSGSGIQIFSLGMIFMLLTQPITAVFNIFKAFEALRPTPPPNASKKDKAVVAEPSYIPLAVPMIMFVLCQGLVLALGLYKCSTMGILPTGTSDWLQFETRSDPPEWSAAQLSSLG</sequence>
<evidence type="ECO:0000256" key="5">
    <source>
        <dbReference type="ARBA" id="ARBA00022824"/>
    </source>
</evidence>
<dbReference type="Pfam" id="PF06417">
    <property type="entry name" value="EMC4"/>
    <property type="match status" value="1"/>
</dbReference>
<evidence type="ECO:0000256" key="2">
    <source>
        <dbReference type="ARBA" id="ARBA00007715"/>
    </source>
</evidence>
<gene>
    <name evidence="10" type="ORF">DB88DRAFT_489510</name>
</gene>
<comment type="similarity">
    <text evidence="2 8">Belongs to the EMC4 family.</text>
</comment>
<evidence type="ECO:0000256" key="1">
    <source>
        <dbReference type="ARBA" id="ARBA00004477"/>
    </source>
</evidence>
<evidence type="ECO:0000256" key="9">
    <source>
        <dbReference type="SAM" id="Phobius"/>
    </source>
</evidence>
<dbReference type="EMBL" id="JAODAN010000005">
    <property type="protein sequence ID" value="KAK1924220.1"/>
    <property type="molecule type" value="Genomic_DNA"/>
</dbReference>
<evidence type="ECO:0000313" key="11">
    <source>
        <dbReference type="Proteomes" id="UP001182556"/>
    </source>
</evidence>
<keyword evidence="5" id="KW-0256">Endoplasmic reticulum</keyword>
<evidence type="ECO:0000256" key="7">
    <source>
        <dbReference type="ARBA" id="ARBA00023136"/>
    </source>
</evidence>
<protein>
    <recommendedName>
        <fullName evidence="3 8">ER membrane protein complex subunit 4</fullName>
    </recommendedName>
</protein>
<dbReference type="GO" id="GO:0005789">
    <property type="term" value="C:endoplasmic reticulum membrane"/>
    <property type="evidence" value="ECO:0007669"/>
    <property type="project" value="UniProtKB-SubCell"/>
</dbReference>
<evidence type="ECO:0000256" key="3">
    <source>
        <dbReference type="ARBA" id="ARBA00020820"/>
    </source>
</evidence>
<proteinExistence type="inferred from homology"/>
<dbReference type="PIRSF" id="PIRSF017207">
    <property type="entry name" value="UCP017207_TM-p85"/>
    <property type="match status" value="1"/>
</dbReference>
<keyword evidence="7 8" id="KW-0472">Membrane</keyword>
<evidence type="ECO:0000256" key="8">
    <source>
        <dbReference type="PIRNR" id="PIRNR017207"/>
    </source>
</evidence>
<organism evidence="10 11">
    <name type="scientific">Papiliotrema laurentii</name>
    <name type="common">Cryptococcus laurentii</name>
    <dbReference type="NCBI Taxonomy" id="5418"/>
    <lineage>
        <taxon>Eukaryota</taxon>
        <taxon>Fungi</taxon>
        <taxon>Dikarya</taxon>
        <taxon>Basidiomycota</taxon>
        <taxon>Agaricomycotina</taxon>
        <taxon>Tremellomycetes</taxon>
        <taxon>Tremellales</taxon>
        <taxon>Rhynchogastremaceae</taxon>
        <taxon>Papiliotrema</taxon>
    </lineage>
</organism>
<comment type="subcellular location">
    <subcellularLocation>
        <location evidence="1">Endoplasmic reticulum membrane</location>
        <topology evidence="1">Multi-pass membrane protein</topology>
    </subcellularLocation>
</comment>
<dbReference type="PANTHER" id="PTHR19315">
    <property type="entry name" value="ER MEMBRANE PROTEIN COMPLEX SUBUNIT 4"/>
    <property type="match status" value="1"/>
</dbReference>
<keyword evidence="6 9" id="KW-1133">Transmembrane helix</keyword>
<evidence type="ECO:0000256" key="6">
    <source>
        <dbReference type="ARBA" id="ARBA00022989"/>
    </source>
</evidence>
<dbReference type="AlphaFoldDB" id="A0AAD9FLZ5"/>
<feature type="transmembrane region" description="Helical" evidence="9">
    <location>
        <begin position="133"/>
        <end position="156"/>
    </location>
</feature>
<dbReference type="Proteomes" id="UP001182556">
    <property type="component" value="Unassembled WGS sequence"/>
</dbReference>
<name>A0AAD9FLZ5_PAPLA</name>
<keyword evidence="11" id="KW-1185">Reference proteome</keyword>
<reference evidence="10" key="1">
    <citation type="submission" date="2023-02" db="EMBL/GenBank/DDBJ databases">
        <title>Identification and recombinant expression of a fungal hydrolase from Papiliotrema laurentii that hydrolyzes apple cutin and clears colloidal polyester polyurethane.</title>
        <authorList>
            <consortium name="DOE Joint Genome Institute"/>
            <person name="Roman V.A."/>
            <person name="Bojanowski C."/>
            <person name="Crable B.R."/>
            <person name="Wagner D.N."/>
            <person name="Hung C.S."/>
            <person name="Nadeau L.J."/>
            <person name="Schratz L."/>
            <person name="Haridas S."/>
            <person name="Pangilinan J."/>
            <person name="Lipzen A."/>
            <person name="Na H."/>
            <person name="Yan M."/>
            <person name="Ng V."/>
            <person name="Grigoriev I.V."/>
            <person name="Spatafora J.W."/>
            <person name="Barlow D."/>
            <person name="Biffinger J."/>
            <person name="Kelley-Loughnane N."/>
            <person name="Varaljay V.A."/>
            <person name="Crookes-Goodson W.J."/>
        </authorList>
    </citation>
    <scope>NUCLEOTIDE SEQUENCE</scope>
    <source>
        <strain evidence="10">5307AH</strain>
    </source>
</reference>
<accession>A0AAD9FLZ5</accession>